<proteinExistence type="predicted"/>
<dbReference type="InterPro" id="IPR011008">
    <property type="entry name" value="Dimeric_a/b-barrel"/>
</dbReference>
<evidence type="ECO:0000313" key="3">
    <source>
        <dbReference type="Proteomes" id="UP000198802"/>
    </source>
</evidence>
<feature type="domain" description="EthD" evidence="1">
    <location>
        <begin position="12"/>
        <end position="93"/>
    </location>
</feature>
<protein>
    <submittedName>
        <fullName evidence="2">EthD domain-containing protein</fullName>
    </submittedName>
</protein>
<dbReference type="SUPFAM" id="SSF54909">
    <property type="entry name" value="Dimeric alpha+beta barrel"/>
    <property type="match status" value="1"/>
</dbReference>
<dbReference type="RefSeq" id="WP_091275428.1">
    <property type="nucleotide sequence ID" value="NZ_FAOZ01000006.1"/>
</dbReference>
<evidence type="ECO:0000259" key="1">
    <source>
        <dbReference type="Pfam" id="PF07110"/>
    </source>
</evidence>
<dbReference type="Proteomes" id="UP000198802">
    <property type="component" value="Unassembled WGS sequence"/>
</dbReference>
<reference evidence="3" key="1">
    <citation type="submission" date="2015-11" db="EMBL/GenBank/DDBJ databases">
        <authorList>
            <person name="Varghese N."/>
        </authorList>
    </citation>
    <scope>NUCLEOTIDE SEQUENCE [LARGE SCALE GENOMIC DNA]</scope>
    <source>
        <strain evidence="3">DSM 45899</strain>
    </source>
</reference>
<sequence>MDILLFLFMRRAGMTVDAFRHHYLDVHVPLAIRTSTATGRYVIRLTEDGHGPVPVDAVTEIVTPSADVFFDPDRGFTSPEDAVEVITDSLNFLAPFPIYQVRRTVLRATDRSGGLEEQVPGTRSPGVTLARLELGDGGPARPMPDPPDELVRDHLRYDVLKTIGEGPDLRSVDLVHLRPGADVDRYAADFYLLGEYVQKIR</sequence>
<dbReference type="Pfam" id="PF07110">
    <property type="entry name" value="EthD"/>
    <property type="match status" value="1"/>
</dbReference>
<gene>
    <name evidence="2" type="ORF">Ga0074812_106278</name>
</gene>
<dbReference type="AlphaFoldDB" id="A0A0S4QKH3"/>
<organism evidence="2 3">
    <name type="scientific">Parafrankia irregularis</name>
    <dbReference type="NCBI Taxonomy" id="795642"/>
    <lineage>
        <taxon>Bacteria</taxon>
        <taxon>Bacillati</taxon>
        <taxon>Actinomycetota</taxon>
        <taxon>Actinomycetes</taxon>
        <taxon>Frankiales</taxon>
        <taxon>Frankiaceae</taxon>
        <taxon>Parafrankia</taxon>
    </lineage>
</organism>
<evidence type="ECO:0000313" key="2">
    <source>
        <dbReference type="EMBL" id="CUU56023.1"/>
    </source>
</evidence>
<name>A0A0S4QKH3_9ACTN</name>
<dbReference type="InterPro" id="IPR009799">
    <property type="entry name" value="EthD_dom"/>
</dbReference>
<dbReference type="EMBL" id="FAOZ01000006">
    <property type="protein sequence ID" value="CUU56023.1"/>
    <property type="molecule type" value="Genomic_DNA"/>
</dbReference>
<dbReference type="GO" id="GO:0016491">
    <property type="term" value="F:oxidoreductase activity"/>
    <property type="evidence" value="ECO:0007669"/>
    <property type="project" value="InterPro"/>
</dbReference>
<accession>A0A0S4QKH3</accession>
<keyword evidence="3" id="KW-1185">Reference proteome</keyword>
<dbReference type="Gene3D" id="3.30.70.100">
    <property type="match status" value="1"/>
</dbReference>